<dbReference type="AlphaFoldDB" id="A0AAD7UBH2"/>
<organism evidence="1 2">
    <name type="scientific">Chrysophaeum taylorii</name>
    <dbReference type="NCBI Taxonomy" id="2483200"/>
    <lineage>
        <taxon>Eukaryota</taxon>
        <taxon>Sar</taxon>
        <taxon>Stramenopiles</taxon>
        <taxon>Ochrophyta</taxon>
        <taxon>Pelagophyceae</taxon>
        <taxon>Pelagomonadales</taxon>
        <taxon>Pelagomonadaceae</taxon>
        <taxon>Chrysophaeum</taxon>
    </lineage>
</organism>
<dbReference type="EMBL" id="JAQMWT010000406">
    <property type="protein sequence ID" value="KAJ8601730.1"/>
    <property type="molecule type" value="Genomic_DNA"/>
</dbReference>
<dbReference type="Proteomes" id="UP001230188">
    <property type="component" value="Unassembled WGS sequence"/>
</dbReference>
<name>A0AAD7UBH2_9STRA</name>
<reference evidence="1" key="1">
    <citation type="submission" date="2023-01" db="EMBL/GenBank/DDBJ databases">
        <title>Metagenome sequencing of chrysophaentin producing Chrysophaeum taylorii.</title>
        <authorList>
            <person name="Davison J."/>
            <person name="Bewley C."/>
        </authorList>
    </citation>
    <scope>NUCLEOTIDE SEQUENCE</scope>
    <source>
        <strain evidence="1">NIES-1699</strain>
    </source>
</reference>
<comment type="caution">
    <text evidence="1">The sequence shown here is derived from an EMBL/GenBank/DDBJ whole genome shotgun (WGS) entry which is preliminary data.</text>
</comment>
<proteinExistence type="predicted"/>
<accession>A0AAD7UBH2</accession>
<protein>
    <submittedName>
        <fullName evidence="1">Uncharacterized protein</fullName>
    </submittedName>
</protein>
<evidence type="ECO:0000313" key="1">
    <source>
        <dbReference type="EMBL" id="KAJ8601730.1"/>
    </source>
</evidence>
<gene>
    <name evidence="1" type="ORF">CTAYLR_006735</name>
</gene>
<keyword evidence="2" id="KW-1185">Reference proteome</keyword>
<sequence>MRRRRQIPPDIAENPELAAAIASALPTNYRFGVKKTLWRLRESGARRVALQLPEGLLISIRARPSSSPT</sequence>
<evidence type="ECO:0000313" key="2">
    <source>
        <dbReference type="Proteomes" id="UP001230188"/>
    </source>
</evidence>